<keyword evidence="1" id="KW-0805">Transcription regulation</keyword>
<keyword evidence="2" id="KW-0238">DNA-binding</keyword>
<dbReference type="InterPro" id="IPR009057">
    <property type="entry name" value="Homeodomain-like_sf"/>
</dbReference>
<dbReference type="SMART" id="SM00342">
    <property type="entry name" value="HTH_ARAC"/>
    <property type="match status" value="1"/>
</dbReference>
<organism evidence="5 6">
    <name type="scientific">Salibacterium salarium</name>
    <dbReference type="NCBI Taxonomy" id="284579"/>
    <lineage>
        <taxon>Bacteria</taxon>
        <taxon>Bacillati</taxon>
        <taxon>Bacillota</taxon>
        <taxon>Bacilli</taxon>
        <taxon>Bacillales</taxon>
        <taxon>Bacillaceae</taxon>
    </lineage>
</organism>
<dbReference type="Proteomes" id="UP000275076">
    <property type="component" value="Unassembled WGS sequence"/>
</dbReference>
<reference evidence="5 6" key="1">
    <citation type="submission" date="2018-10" db="EMBL/GenBank/DDBJ databases">
        <title>Draft genome sequence of Bacillus salarius IM0101, isolated from a hypersaline soil in Inner Mongolia, China.</title>
        <authorList>
            <person name="Yamprayoonswat W."/>
            <person name="Boonvisut S."/>
            <person name="Jumpathong W."/>
            <person name="Sittihan S."/>
            <person name="Ruangsuj P."/>
            <person name="Wanthongcharoen S."/>
            <person name="Thongpramul N."/>
            <person name="Pimmason S."/>
            <person name="Yu B."/>
            <person name="Yasawong M."/>
        </authorList>
    </citation>
    <scope>NUCLEOTIDE SEQUENCE [LARGE SCALE GENOMIC DNA]</scope>
    <source>
        <strain evidence="5 6">IM0101</strain>
    </source>
</reference>
<dbReference type="PROSITE" id="PS01124">
    <property type="entry name" value="HTH_ARAC_FAMILY_2"/>
    <property type="match status" value="1"/>
</dbReference>
<accession>A0A428MTA5</accession>
<dbReference type="GO" id="GO:0043565">
    <property type="term" value="F:sequence-specific DNA binding"/>
    <property type="evidence" value="ECO:0007669"/>
    <property type="project" value="InterPro"/>
</dbReference>
<dbReference type="Gene3D" id="1.10.10.60">
    <property type="entry name" value="Homeodomain-like"/>
    <property type="match status" value="2"/>
</dbReference>
<dbReference type="InterPro" id="IPR018060">
    <property type="entry name" value="HTH_AraC"/>
</dbReference>
<proteinExistence type="predicted"/>
<evidence type="ECO:0000256" key="2">
    <source>
        <dbReference type="ARBA" id="ARBA00023125"/>
    </source>
</evidence>
<dbReference type="EMBL" id="RBVX01000073">
    <property type="protein sequence ID" value="RSL29347.1"/>
    <property type="molecule type" value="Genomic_DNA"/>
</dbReference>
<sequence length="391" mass="45916">MQIKRGATMTFLDTNHVKLNELIRMFTNITNIAVGYYSKKFVISSAQQFWNENKNEKEIFPFLYKNVETVECFLHDKETAIYYFSLWVPTLEGFIIVGPYQSLDTLPEKCRVILQLTGMLHTDRTYVSEHQSVRTMMNSLVRHYFYYYPGIVQSDDWITKELNGFHADYVYYPYTLEKEFLDYFRETDPATFEVLSEIESQSNIKFGSGDPQRHLKNKLITIGTILSRTIIESGVPASEALTMNINYLFEIEKADNLRQLNELNSKILDSFFTMIQKERHETFTPFVRKIRDFIYAHLNERVDVQSVADHMNLSAGYVSTVFKQECGLSLKRYILEEKIKEAKRMLHYSDISISDIAVSLCFNDQTYFTKVFKKIAKQTPLQYRKNRPPLP</sequence>
<dbReference type="PANTHER" id="PTHR43280">
    <property type="entry name" value="ARAC-FAMILY TRANSCRIPTIONAL REGULATOR"/>
    <property type="match status" value="1"/>
</dbReference>
<evidence type="ECO:0000313" key="6">
    <source>
        <dbReference type="Proteomes" id="UP000275076"/>
    </source>
</evidence>
<keyword evidence="6" id="KW-1185">Reference proteome</keyword>
<keyword evidence="3" id="KW-0804">Transcription</keyword>
<evidence type="ECO:0000256" key="3">
    <source>
        <dbReference type="ARBA" id="ARBA00023163"/>
    </source>
</evidence>
<evidence type="ECO:0000259" key="4">
    <source>
        <dbReference type="PROSITE" id="PS01124"/>
    </source>
</evidence>
<dbReference type="Pfam" id="PF12833">
    <property type="entry name" value="HTH_18"/>
    <property type="match status" value="1"/>
</dbReference>
<dbReference type="PANTHER" id="PTHR43280:SF2">
    <property type="entry name" value="HTH-TYPE TRANSCRIPTIONAL REGULATOR EXSA"/>
    <property type="match status" value="1"/>
</dbReference>
<gene>
    <name evidence="5" type="ORF">D7Z54_31720</name>
</gene>
<dbReference type="OrthoDB" id="247151at2"/>
<name>A0A428MTA5_9BACI</name>
<dbReference type="GO" id="GO:0003700">
    <property type="term" value="F:DNA-binding transcription factor activity"/>
    <property type="evidence" value="ECO:0007669"/>
    <property type="project" value="InterPro"/>
</dbReference>
<evidence type="ECO:0000313" key="5">
    <source>
        <dbReference type="EMBL" id="RSL29347.1"/>
    </source>
</evidence>
<evidence type="ECO:0000256" key="1">
    <source>
        <dbReference type="ARBA" id="ARBA00023015"/>
    </source>
</evidence>
<dbReference type="SUPFAM" id="SSF46689">
    <property type="entry name" value="Homeodomain-like"/>
    <property type="match status" value="2"/>
</dbReference>
<protein>
    <submittedName>
        <fullName evidence="5">Helix-turn-helix domain-containing protein</fullName>
    </submittedName>
</protein>
<dbReference type="AlphaFoldDB" id="A0A428MTA5"/>
<comment type="caution">
    <text evidence="5">The sequence shown here is derived from an EMBL/GenBank/DDBJ whole genome shotgun (WGS) entry which is preliminary data.</text>
</comment>
<feature type="domain" description="HTH araC/xylS-type" evidence="4">
    <location>
        <begin position="288"/>
        <end position="386"/>
    </location>
</feature>